<dbReference type="GO" id="GO:0008270">
    <property type="term" value="F:zinc ion binding"/>
    <property type="evidence" value="ECO:0007669"/>
    <property type="project" value="TreeGrafter"/>
</dbReference>
<protein>
    <submittedName>
        <fullName evidence="2">Histidinol phosphate phosphatase domain-containing protein</fullName>
    </submittedName>
</protein>
<dbReference type="GO" id="GO:0042578">
    <property type="term" value="F:phosphoric ester hydrolase activity"/>
    <property type="evidence" value="ECO:0007669"/>
    <property type="project" value="TreeGrafter"/>
</dbReference>
<proteinExistence type="predicted"/>
<accession>A0A9D2GSE9</accession>
<dbReference type="SMART" id="SM00481">
    <property type="entry name" value="POLIIIAc"/>
    <property type="match status" value="1"/>
</dbReference>
<organism evidence="2 3">
    <name type="scientific">Candidatus Mucispirillum faecigallinarum</name>
    <dbReference type="NCBI Taxonomy" id="2838699"/>
    <lineage>
        <taxon>Bacteria</taxon>
        <taxon>Pseudomonadati</taxon>
        <taxon>Deferribacterota</taxon>
        <taxon>Deferribacteres</taxon>
        <taxon>Deferribacterales</taxon>
        <taxon>Mucispirillaceae</taxon>
        <taxon>Mucispirillum</taxon>
    </lineage>
</organism>
<dbReference type="Pfam" id="PF02811">
    <property type="entry name" value="PHP"/>
    <property type="match status" value="1"/>
</dbReference>
<dbReference type="PANTHER" id="PTHR36928">
    <property type="entry name" value="PHOSPHATASE YCDX-RELATED"/>
    <property type="match status" value="1"/>
</dbReference>
<feature type="domain" description="Polymerase/histidinol phosphatase N-terminal" evidence="1">
    <location>
        <begin position="3"/>
        <end position="77"/>
    </location>
</feature>
<dbReference type="Proteomes" id="UP000824176">
    <property type="component" value="Unassembled WGS sequence"/>
</dbReference>
<reference evidence="2" key="1">
    <citation type="journal article" date="2021" name="PeerJ">
        <title>Extensive microbial diversity within the chicken gut microbiome revealed by metagenomics and culture.</title>
        <authorList>
            <person name="Gilroy R."/>
            <person name="Ravi A."/>
            <person name="Getino M."/>
            <person name="Pursley I."/>
            <person name="Horton D.L."/>
            <person name="Alikhan N.F."/>
            <person name="Baker D."/>
            <person name="Gharbi K."/>
            <person name="Hall N."/>
            <person name="Watson M."/>
            <person name="Adriaenssens E.M."/>
            <person name="Foster-Nyarko E."/>
            <person name="Jarju S."/>
            <person name="Secka A."/>
            <person name="Antonio M."/>
            <person name="Oren A."/>
            <person name="Chaudhuri R.R."/>
            <person name="La Ragione R."/>
            <person name="Hildebrand F."/>
            <person name="Pallen M.J."/>
        </authorList>
    </citation>
    <scope>NUCLEOTIDE SEQUENCE</scope>
    <source>
        <strain evidence="2">ChiW4-1371</strain>
    </source>
</reference>
<reference evidence="2" key="2">
    <citation type="submission" date="2021-04" db="EMBL/GenBank/DDBJ databases">
        <authorList>
            <person name="Gilroy R."/>
        </authorList>
    </citation>
    <scope>NUCLEOTIDE SEQUENCE</scope>
    <source>
        <strain evidence="2">ChiW4-1371</strain>
    </source>
</reference>
<dbReference type="EMBL" id="DXAQ01000005">
    <property type="protein sequence ID" value="HIZ88366.1"/>
    <property type="molecule type" value="Genomic_DNA"/>
</dbReference>
<dbReference type="InterPro" id="IPR004013">
    <property type="entry name" value="PHP_dom"/>
</dbReference>
<evidence type="ECO:0000259" key="1">
    <source>
        <dbReference type="SMART" id="SM00481"/>
    </source>
</evidence>
<dbReference type="InterPro" id="IPR003141">
    <property type="entry name" value="Pol/His_phosphatase_N"/>
</dbReference>
<dbReference type="NCBIfam" id="NF004981">
    <property type="entry name" value="PRK06361.1"/>
    <property type="match status" value="1"/>
</dbReference>
<dbReference type="InterPro" id="IPR050243">
    <property type="entry name" value="PHP_phosphatase"/>
</dbReference>
<dbReference type="SUPFAM" id="SSF89550">
    <property type="entry name" value="PHP domain-like"/>
    <property type="match status" value="1"/>
</dbReference>
<gene>
    <name evidence="2" type="ORF">H9804_00325</name>
</gene>
<evidence type="ECO:0000313" key="2">
    <source>
        <dbReference type="EMBL" id="HIZ88366.1"/>
    </source>
</evidence>
<dbReference type="GO" id="GO:0005829">
    <property type="term" value="C:cytosol"/>
    <property type="evidence" value="ECO:0007669"/>
    <property type="project" value="TreeGrafter"/>
</dbReference>
<dbReference type="InterPro" id="IPR016195">
    <property type="entry name" value="Pol/histidinol_Pase-like"/>
</dbReference>
<dbReference type="PANTHER" id="PTHR36928:SF1">
    <property type="entry name" value="PHOSPHATASE YCDX-RELATED"/>
    <property type="match status" value="1"/>
</dbReference>
<dbReference type="AlphaFoldDB" id="A0A9D2GSE9"/>
<name>A0A9D2GSE9_9BACT</name>
<sequence>MIYDLHTHSTHSDGMLIPAEVARTAQVQGYLGIALTDHVDSSNIYHVLQSNLKFKEWFNKSSDDFKVIVGVEITHVNPQDIAPLTKIARDNGADIVVVHGETISEPVAPGTNRAAIDAKVDILAHPGLMSYEDAYLAAENNVYLEITTRKSHAYTNAHVANMARKAGASLVIDNDAHAPSDFVGSEKACKIMLGAGISDEEIKNIINNNKCIFEKAFGGKNG</sequence>
<evidence type="ECO:0000313" key="3">
    <source>
        <dbReference type="Proteomes" id="UP000824176"/>
    </source>
</evidence>
<dbReference type="Gene3D" id="3.20.20.140">
    <property type="entry name" value="Metal-dependent hydrolases"/>
    <property type="match status" value="1"/>
</dbReference>
<comment type="caution">
    <text evidence="2">The sequence shown here is derived from an EMBL/GenBank/DDBJ whole genome shotgun (WGS) entry which is preliminary data.</text>
</comment>